<accession>A0A9P6AWM9</accession>
<comment type="similarity">
    <text evidence="1">Belongs to the CCM1 family.</text>
</comment>
<evidence type="ECO:0000313" key="7">
    <source>
        <dbReference type="Proteomes" id="UP000886523"/>
    </source>
</evidence>
<dbReference type="PANTHER" id="PTHR47447:SF23">
    <property type="entry name" value="PENTACOTRIPEPTIDE-REPEAT REGION OF PRORP DOMAIN-CONTAINING PROTEIN"/>
    <property type="match status" value="1"/>
</dbReference>
<dbReference type="EMBL" id="MU128975">
    <property type="protein sequence ID" value="KAF9513260.1"/>
    <property type="molecule type" value="Genomic_DNA"/>
</dbReference>
<dbReference type="Gene3D" id="1.25.40.10">
    <property type="entry name" value="Tetratricopeptide repeat domain"/>
    <property type="match status" value="2"/>
</dbReference>
<dbReference type="NCBIfam" id="TIGR00756">
    <property type="entry name" value="PPR"/>
    <property type="match status" value="1"/>
</dbReference>
<dbReference type="Proteomes" id="UP000886523">
    <property type="component" value="Unassembled WGS sequence"/>
</dbReference>
<evidence type="ECO:0000256" key="1">
    <source>
        <dbReference type="ARBA" id="ARBA00006192"/>
    </source>
</evidence>
<dbReference type="PROSITE" id="PS51375">
    <property type="entry name" value="PPR"/>
    <property type="match status" value="1"/>
</dbReference>
<comment type="caution">
    <text evidence="6">The sequence shown here is derived from an EMBL/GenBank/DDBJ whole genome shotgun (WGS) entry which is preliminary data.</text>
</comment>
<organism evidence="6 7">
    <name type="scientific">Hydnum rufescens UP504</name>
    <dbReference type="NCBI Taxonomy" id="1448309"/>
    <lineage>
        <taxon>Eukaryota</taxon>
        <taxon>Fungi</taxon>
        <taxon>Dikarya</taxon>
        <taxon>Basidiomycota</taxon>
        <taxon>Agaricomycotina</taxon>
        <taxon>Agaricomycetes</taxon>
        <taxon>Cantharellales</taxon>
        <taxon>Hydnaceae</taxon>
        <taxon>Hydnum</taxon>
    </lineage>
</organism>
<dbReference type="PANTHER" id="PTHR47447">
    <property type="entry name" value="OS03G0856100 PROTEIN"/>
    <property type="match status" value="1"/>
</dbReference>
<dbReference type="InterPro" id="IPR002885">
    <property type="entry name" value="PPR_rpt"/>
</dbReference>
<gene>
    <name evidence="6" type="ORF">BS47DRAFT_1362592</name>
</gene>
<keyword evidence="7" id="KW-1185">Reference proteome</keyword>
<proteinExistence type="inferred from homology"/>
<evidence type="ECO:0008006" key="8">
    <source>
        <dbReference type="Google" id="ProtNLM"/>
    </source>
</evidence>
<evidence type="ECO:0000256" key="4">
    <source>
        <dbReference type="ARBA" id="ARBA00044511"/>
    </source>
</evidence>
<evidence type="ECO:0000313" key="6">
    <source>
        <dbReference type="EMBL" id="KAF9513260.1"/>
    </source>
</evidence>
<reference evidence="6" key="1">
    <citation type="journal article" date="2020" name="Nat. Commun.">
        <title>Large-scale genome sequencing of mycorrhizal fungi provides insights into the early evolution of symbiotic traits.</title>
        <authorList>
            <person name="Miyauchi S."/>
            <person name="Kiss E."/>
            <person name="Kuo A."/>
            <person name="Drula E."/>
            <person name="Kohler A."/>
            <person name="Sanchez-Garcia M."/>
            <person name="Morin E."/>
            <person name="Andreopoulos B."/>
            <person name="Barry K.W."/>
            <person name="Bonito G."/>
            <person name="Buee M."/>
            <person name="Carver A."/>
            <person name="Chen C."/>
            <person name="Cichocki N."/>
            <person name="Clum A."/>
            <person name="Culley D."/>
            <person name="Crous P.W."/>
            <person name="Fauchery L."/>
            <person name="Girlanda M."/>
            <person name="Hayes R.D."/>
            <person name="Keri Z."/>
            <person name="LaButti K."/>
            <person name="Lipzen A."/>
            <person name="Lombard V."/>
            <person name="Magnuson J."/>
            <person name="Maillard F."/>
            <person name="Murat C."/>
            <person name="Nolan M."/>
            <person name="Ohm R.A."/>
            <person name="Pangilinan J."/>
            <person name="Pereira M.F."/>
            <person name="Perotto S."/>
            <person name="Peter M."/>
            <person name="Pfister S."/>
            <person name="Riley R."/>
            <person name="Sitrit Y."/>
            <person name="Stielow J.B."/>
            <person name="Szollosi G."/>
            <person name="Zifcakova L."/>
            <person name="Stursova M."/>
            <person name="Spatafora J.W."/>
            <person name="Tedersoo L."/>
            <person name="Vaario L.M."/>
            <person name="Yamada A."/>
            <person name="Yan M."/>
            <person name="Wang P."/>
            <person name="Xu J."/>
            <person name="Bruns T."/>
            <person name="Baldrian P."/>
            <person name="Vilgalys R."/>
            <person name="Dunand C."/>
            <person name="Henrissat B."/>
            <person name="Grigoriev I.V."/>
            <person name="Hibbett D."/>
            <person name="Nagy L.G."/>
            <person name="Martin F.M."/>
        </authorList>
    </citation>
    <scope>NUCLEOTIDE SEQUENCE</scope>
    <source>
        <strain evidence="6">UP504</strain>
    </source>
</reference>
<name>A0A9P6AWM9_9AGAM</name>
<protein>
    <recommendedName>
        <fullName evidence="8">Pentatricopeptide repeat-containing protein</fullName>
    </recommendedName>
</protein>
<sequence>MVKDASLDSQSTVVWNTLMKCAIIARRFTLSFELFIDMKRRGFKANIRTYFTLLSGWAKAEHREITPRQLERAKTVFGEYIDYMAAVKAKDPASPELGNKPVNEYLSILNRARLYQTMFDVFYGMEKSGPLAPDQFTFTVMINAIGSRKALHAGGETPPEGGESDVHAQNASDVRFLWKQLVKASQRCGFPIDSHVITGTIFALAKGTSIDRTLAISIIHDYLGLSQPGESTINATVPLSKQLLTSILTLCNSTQQPRLTLHYAQRIMDSPQREVLQRTHLNEVLRAYSFLSTPDNPTEAAKLWKRLEWMVRQEVMEGSSRAVLRPDLESYNLALLACWRSAAWSTACRVFEMMSGYSMLDFEKPARKAGTRSASTSRSRSRIILPDAESMSTLARTALTQRAPDTIRQCLRIIAHLGPDHFFIPLDGLYAEKVLIIMTSPKSPLCLARR</sequence>
<dbReference type="InterPro" id="IPR011990">
    <property type="entry name" value="TPR-like_helical_dom_sf"/>
</dbReference>
<keyword evidence="2" id="KW-0677">Repeat</keyword>
<dbReference type="Pfam" id="PF13041">
    <property type="entry name" value="PPR_2"/>
    <property type="match status" value="1"/>
</dbReference>
<dbReference type="OrthoDB" id="185373at2759"/>
<comment type="function">
    <text evidence="3">Regulates mitochondrial small subunit maturation by controlling 15S rRNA 5'-end processing. Localizes to the 5' precursor of the 15S rRNA in a position that is subsequently occupied by mS47 in the mature yeast mtSSU. Uses structure and sequence-specific RNA recognition, binding to a single-stranded region of the precursor and specifically recognizing bases -6 to -1. The exchange of Ccm1 for mS47 is coupled to the irreversible removal of precursor rRNA that is accompanied by conformational changes of the mitoribosomal proteins uS5m and mS26. These conformational changes signal completion of 5'-end rRNA processing through protection of the mature 5'-end of the 15S rRNA and stabilization of mS47. The removal of the 5' precursor together with the dissociation of Ccm1 may be catalyzed by the 5'-3' exoribonuclease Pet127. Involved in the specific removal of group I introns in mitochondrial encoded transcripts.</text>
</comment>
<evidence type="ECO:0000256" key="5">
    <source>
        <dbReference type="PROSITE-ProRule" id="PRU00708"/>
    </source>
</evidence>
<evidence type="ECO:0000256" key="3">
    <source>
        <dbReference type="ARBA" id="ARBA00044493"/>
    </source>
</evidence>
<comment type="subunit">
    <text evidence="4">Binds to mitochondrial small subunit 15S rRNA.</text>
</comment>
<feature type="repeat" description="PPR" evidence="5">
    <location>
        <begin position="11"/>
        <end position="45"/>
    </location>
</feature>
<dbReference type="AlphaFoldDB" id="A0A9P6AWM9"/>
<evidence type="ECO:0000256" key="2">
    <source>
        <dbReference type="ARBA" id="ARBA00022737"/>
    </source>
</evidence>